<name>A0A2U1TAI8_9MICO</name>
<dbReference type="Pfam" id="PF00561">
    <property type="entry name" value="Abhydrolase_1"/>
    <property type="match status" value="1"/>
</dbReference>
<dbReference type="Proteomes" id="UP000244962">
    <property type="component" value="Unassembled WGS sequence"/>
</dbReference>
<organism evidence="3 4">
    <name type="scientific">Mycetocola zhujimingii</name>
    <dbReference type="NCBI Taxonomy" id="2079792"/>
    <lineage>
        <taxon>Bacteria</taxon>
        <taxon>Bacillati</taxon>
        <taxon>Actinomycetota</taxon>
        <taxon>Actinomycetes</taxon>
        <taxon>Micrococcales</taxon>
        <taxon>Microbacteriaceae</taxon>
        <taxon>Mycetocola</taxon>
    </lineage>
</organism>
<evidence type="ECO:0008006" key="5">
    <source>
        <dbReference type="Google" id="ProtNLM"/>
    </source>
</evidence>
<dbReference type="PANTHER" id="PTHR33570:SF2">
    <property type="entry name" value="CARBOXYMUCONOLACTONE DECARBOXYLASE-LIKE DOMAIN-CONTAINING PROTEIN"/>
    <property type="match status" value="1"/>
</dbReference>
<dbReference type="EMBL" id="QEFB01000018">
    <property type="protein sequence ID" value="PWC04705.1"/>
    <property type="molecule type" value="Genomic_DNA"/>
</dbReference>
<dbReference type="RefSeq" id="WP_108963747.1">
    <property type="nucleotide sequence ID" value="NZ_QEFB01000018.1"/>
</dbReference>
<accession>A0A2U1TAI8</accession>
<dbReference type="SUPFAM" id="SSF53474">
    <property type="entry name" value="alpha/beta-Hydrolases"/>
    <property type="match status" value="1"/>
</dbReference>
<gene>
    <name evidence="3" type="ORF">DF223_14810</name>
</gene>
<dbReference type="InterPro" id="IPR000073">
    <property type="entry name" value="AB_hydrolase_1"/>
</dbReference>
<evidence type="ECO:0000259" key="2">
    <source>
        <dbReference type="Pfam" id="PF02627"/>
    </source>
</evidence>
<dbReference type="PANTHER" id="PTHR33570">
    <property type="entry name" value="4-CARBOXYMUCONOLACTONE DECARBOXYLASE FAMILY PROTEIN"/>
    <property type="match status" value="1"/>
</dbReference>
<proteinExistence type="predicted"/>
<protein>
    <recommendedName>
        <fullName evidence="5">4-carboxymuconolactone decarboxylase</fullName>
    </recommendedName>
</protein>
<dbReference type="Pfam" id="PF02627">
    <property type="entry name" value="CMD"/>
    <property type="match status" value="1"/>
</dbReference>
<dbReference type="InterPro" id="IPR029058">
    <property type="entry name" value="AB_hydrolase_fold"/>
</dbReference>
<keyword evidence="4" id="KW-1185">Reference proteome</keyword>
<feature type="domain" description="Carboxymuconolactone decarboxylase-like" evidence="2">
    <location>
        <begin position="302"/>
        <end position="384"/>
    </location>
</feature>
<dbReference type="Gene3D" id="3.40.50.1820">
    <property type="entry name" value="alpha/beta hydrolase"/>
    <property type="match status" value="1"/>
</dbReference>
<evidence type="ECO:0000259" key="1">
    <source>
        <dbReference type="Pfam" id="PF00561"/>
    </source>
</evidence>
<dbReference type="InterPro" id="IPR003779">
    <property type="entry name" value="CMD-like"/>
</dbReference>
<dbReference type="SUPFAM" id="SSF69118">
    <property type="entry name" value="AhpD-like"/>
    <property type="match status" value="1"/>
</dbReference>
<reference evidence="4" key="1">
    <citation type="submission" date="2018-04" db="EMBL/GenBank/DDBJ databases">
        <authorList>
            <person name="Liu S."/>
            <person name="Wang Z."/>
            <person name="Li J."/>
        </authorList>
    </citation>
    <scope>NUCLEOTIDE SEQUENCE [LARGE SCALE GENOMIC DNA]</scope>
    <source>
        <strain evidence="4">622</strain>
    </source>
</reference>
<dbReference type="GO" id="GO:0051920">
    <property type="term" value="F:peroxiredoxin activity"/>
    <property type="evidence" value="ECO:0007669"/>
    <property type="project" value="InterPro"/>
</dbReference>
<dbReference type="AlphaFoldDB" id="A0A2U1TAI8"/>
<comment type="caution">
    <text evidence="3">The sequence shown here is derived from an EMBL/GenBank/DDBJ whole genome shotgun (WGS) entry which is preliminary data.</text>
</comment>
<feature type="domain" description="AB hydrolase-1" evidence="1">
    <location>
        <begin position="22"/>
        <end position="250"/>
    </location>
</feature>
<dbReference type="Gene3D" id="1.20.1290.10">
    <property type="entry name" value="AhpD-like"/>
    <property type="match status" value="1"/>
</dbReference>
<dbReference type="PRINTS" id="PR00111">
    <property type="entry name" value="ABHYDROLASE"/>
</dbReference>
<sequence>MTVPRLIGSITPAAPVATASELLVLLPSLGTTTAVWDGVVAELSRALPHVRILRVDLPGHGASPSTREPFGIADLAEATLRIVDELGGGRFHVAGISLGGTIALELAATHPERLLSLALFCSGSRIGDADGWAERGAEVRRSGTASLVTGSAARWYAPGYLENNPNGQGARGLGTLVEVDDESYALCTDALGGFDRTSSLGGIEVDALLVSGEYDQVTTTASMRAVAEAMPRARFAELAGASHLAPLEKPAEAASLLIGLVHAAGDPSSAAPYDTGMAVRRAVLGDAHVDAALGAITPETAAFQDFITRYAWGEIWARTQLSRRERSIATLAALVTGGHEAEIRMHVRAALRNGLSRNDIGEVILHTALYAGLPSANAALAIMRAVFAESDDPESGDDSSHAGD</sequence>
<evidence type="ECO:0000313" key="3">
    <source>
        <dbReference type="EMBL" id="PWC04705.1"/>
    </source>
</evidence>
<evidence type="ECO:0000313" key="4">
    <source>
        <dbReference type="Proteomes" id="UP000244962"/>
    </source>
</evidence>
<dbReference type="InterPro" id="IPR052512">
    <property type="entry name" value="4CMD/NDH-1_regulator"/>
</dbReference>
<dbReference type="InterPro" id="IPR029032">
    <property type="entry name" value="AhpD-like"/>
</dbReference>